<dbReference type="Pfam" id="PF13520">
    <property type="entry name" value="AA_permease_2"/>
    <property type="match status" value="1"/>
</dbReference>
<dbReference type="EMBL" id="JAPDRK010000004">
    <property type="protein sequence ID" value="KAJ9612891.1"/>
    <property type="molecule type" value="Genomic_DNA"/>
</dbReference>
<comment type="subcellular location">
    <subcellularLocation>
        <location evidence="1">Membrane</location>
        <topology evidence="1">Multi-pass membrane protein</topology>
    </subcellularLocation>
</comment>
<dbReference type="PANTHER" id="PTHR45649:SF41">
    <property type="entry name" value="TRANSPORTER, PUTATIVE (EUROFUNG)-RELATED"/>
    <property type="match status" value="1"/>
</dbReference>
<dbReference type="GO" id="GO:0016020">
    <property type="term" value="C:membrane"/>
    <property type="evidence" value="ECO:0007669"/>
    <property type="project" value="UniProtKB-SubCell"/>
</dbReference>
<evidence type="ECO:0000256" key="6">
    <source>
        <dbReference type="SAM" id="Phobius"/>
    </source>
</evidence>
<organism evidence="7 8">
    <name type="scientific">Cladophialophora chaetospira</name>
    <dbReference type="NCBI Taxonomy" id="386627"/>
    <lineage>
        <taxon>Eukaryota</taxon>
        <taxon>Fungi</taxon>
        <taxon>Dikarya</taxon>
        <taxon>Ascomycota</taxon>
        <taxon>Pezizomycotina</taxon>
        <taxon>Eurotiomycetes</taxon>
        <taxon>Chaetothyriomycetidae</taxon>
        <taxon>Chaetothyriales</taxon>
        <taxon>Herpotrichiellaceae</taxon>
        <taxon>Cladophialophora</taxon>
    </lineage>
</organism>
<evidence type="ECO:0008006" key="9">
    <source>
        <dbReference type="Google" id="ProtNLM"/>
    </source>
</evidence>
<dbReference type="PANTHER" id="PTHR45649">
    <property type="entry name" value="AMINO-ACID PERMEASE BAT1"/>
    <property type="match status" value="1"/>
</dbReference>
<keyword evidence="8" id="KW-1185">Reference proteome</keyword>
<evidence type="ECO:0000256" key="4">
    <source>
        <dbReference type="ARBA" id="ARBA00022989"/>
    </source>
</evidence>
<keyword evidence="2" id="KW-0813">Transport</keyword>
<proteinExistence type="predicted"/>
<feature type="transmembrane region" description="Helical" evidence="6">
    <location>
        <begin position="152"/>
        <end position="175"/>
    </location>
</feature>
<evidence type="ECO:0000256" key="1">
    <source>
        <dbReference type="ARBA" id="ARBA00004141"/>
    </source>
</evidence>
<feature type="transmembrane region" description="Helical" evidence="6">
    <location>
        <begin position="472"/>
        <end position="495"/>
    </location>
</feature>
<keyword evidence="3 6" id="KW-0812">Transmembrane</keyword>
<evidence type="ECO:0000313" key="8">
    <source>
        <dbReference type="Proteomes" id="UP001172673"/>
    </source>
</evidence>
<name>A0AA39CM37_9EURO</name>
<feature type="transmembrane region" description="Helical" evidence="6">
    <location>
        <begin position="87"/>
        <end position="106"/>
    </location>
</feature>
<feature type="transmembrane region" description="Helical" evidence="6">
    <location>
        <begin position="412"/>
        <end position="435"/>
    </location>
</feature>
<protein>
    <recommendedName>
        <fullName evidence="9">Amino acid transporter</fullName>
    </recommendedName>
</protein>
<feature type="transmembrane region" description="Helical" evidence="6">
    <location>
        <begin position="195"/>
        <end position="216"/>
    </location>
</feature>
<accession>A0AA39CM37</accession>
<dbReference type="PIRSF" id="PIRSF006060">
    <property type="entry name" value="AA_transporter"/>
    <property type="match status" value="1"/>
</dbReference>
<dbReference type="Proteomes" id="UP001172673">
    <property type="component" value="Unassembled WGS sequence"/>
</dbReference>
<dbReference type="GO" id="GO:0022857">
    <property type="term" value="F:transmembrane transporter activity"/>
    <property type="evidence" value="ECO:0007669"/>
    <property type="project" value="InterPro"/>
</dbReference>
<feature type="transmembrane region" description="Helical" evidence="6">
    <location>
        <begin position="507"/>
        <end position="527"/>
    </location>
</feature>
<evidence type="ECO:0000256" key="2">
    <source>
        <dbReference type="ARBA" id="ARBA00022448"/>
    </source>
</evidence>
<keyword evidence="4 6" id="KW-1133">Transmembrane helix</keyword>
<gene>
    <name evidence="7" type="ORF">H2200_002832</name>
</gene>
<dbReference type="AlphaFoldDB" id="A0AA39CM37"/>
<comment type="caution">
    <text evidence="7">The sequence shown here is derived from an EMBL/GenBank/DDBJ whole genome shotgun (WGS) entry which is preliminary data.</text>
</comment>
<dbReference type="Gene3D" id="1.20.1740.10">
    <property type="entry name" value="Amino acid/polyamine transporter I"/>
    <property type="match status" value="1"/>
</dbReference>
<feature type="transmembrane region" description="Helical" evidence="6">
    <location>
        <begin position="266"/>
        <end position="289"/>
    </location>
</feature>
<evidence type="ECO:0000256" key="5">
    <source>
        <dbReference type="ARBA" id="ARBA00023136"/>
    </source>
</evidence>
<sequence>MDINKSGSDTHVSYNDVNGNDVELRNVARFRGTEHDENDMRTMGKTQQLNRNFRFLSILAFSCSAMSTWEFSLAASTFGLLNGGLAGLIWGYLFSWIGFLLVFASISEMASISPTSGGQYHWGKDAIHLRTAKKLTVFTTVSEFAPPSCQKFLSFLVGWLSVLGWQCGLASLAFIDGTVIQGLIVLNDATYVYERWHGSLLVIAILSFSVFFNTFLAQRLPMVEGSILVLHICGFFAIIIPLWVLAPRNSAKQVFTEFQNLGGWSSQGLSFMVGLLSPIYTLLGVDSAVHMSEEIRDASLVLPRATFSAILINGFFGYVMIITFCFTLGSPIDILSTYTGYPFIQSFYDATGSYAGASIMVAIIITTITSSCISTVATVSRQLWSFARDNAMPFSPFIAHVIPGWKIPLNSVLLTLLITSLLSLINIGSTVAFNAISSSSITSLLTTYIISITCVILRRIRGPPLPPRRWSLGRFGLAINIGSIVFLVVIYIFVLFPTSTPVTLETMNWNCLIVGGTVIFAVAYYYAYGKKAYVGPVALVRRHN</sequence>
<evidence type="ECO:0000313" key="7">
    <source>
        <dbReference type="EMBL" id="KAJ9612891.1"/>
    </source>
</evidence>
<reference evidence="7" key="1">
    <citation type="submission" date="2022-10" db="EMBL/GenBank/DDBJ databases">
        <title>Culturing micro-colonial fungi from biological soil crusts in the Mojave desert and describing Neophaeococcomyces mojavensis, and introducing the new genera and species Taxawa tesnikishii.</title>
        <authorList>
            <person name="Kurbessoian T."/>
            <person name="Stajich J.E."/>
        </authorList>
    </citation>
    <scope>NUCLEOTIDE SEQUENCE</scope>
    <source>
        <strain evidence="7">TK_41</strain>
    </source>
</reference>
<feature type="transmembrane region" description="Helical" evidence="6">
    <location>
        <begin position="441"/>
        <end position="460"/>
    </location>
</feature>
<evidence type="ECO:0000256" key="3">
    <source>
        <dbReference type="ARBA" id="ARBA00022692"/>
    </source>
</evidence>
<feature type="transmembrane region" description="Helical" evidence="6">
    <location>
        <begin position="55"/>
        <end position="81"/>
    </location>
</feature>
<feature type="transmembrane region" description="Helical" evidence="6">
    <location>
        <begin position="352"/>
        <end position="379"/>
    </location>
</feature>
<keyword evidence="5 6" id="KW-0472">Membrane</keyword>
<dbReference type="InterPro" id="IPR002293">
    <property type="entry name" value="AA/rel_permease1"/>
</dbReference>
<feature type="transmembrane region" description="Helical" evidence="6">
    <location>
        <begin position="310"/>
        <end position="332"/>
    </location>
</feature>
<feature type="transmembrane region" description="Helical" evidence="6">
    <location>
        <begin position="228"/>
        <end position="246"/>
    </location>
</feature>